<evidence type="ECO:0000313" key="4">
    <source>
        <dbReference type="Proteomes" id="UP000887222"/>
    </source>
</evidence>
<evidence type="ECO:0000256" key="1">
    <source>
        <dbReference type="SAM" id="MobiDB-lite"/>
    </source>
</evidence>
<dbReference type="Proteomes" id="UP000887222">
    <property type="component" value="Unassembled WGS sequence"/>
</dbReference>
<proteinExistence type="predicted"/>
<feature type="domain" description="N,N-dimethylformamidase beta subunit-like C-terminal" evidence="2">
    <location>
        <begin position="159"/>
        <end position="545"/>
    </location>
</feature>
<feature type="compositionally biased region" description="Pro residues" evidence="1">
    <location>
        <begin position="79"/>
        <end position="101"/>
    </location>
</feature>
<organism evidence="3 4">
    <name type="scientific">Noviherbaspirillum aridicola</name>
    <dbReference type="NCBI Taxonomy" id="2849687"/>
    <lineage>
        <taxon>Bacteria</taxon>
        <taxon>Pseudomonadati</taxon>
        <taxon>Pseudomonadota</taxon>
        <taxon>Betaproteobacteria</taxon>
        <taxon>Burkholderiales</taxon>
        <taxon>Oxalobacteraceae</taxon>
        <taxon>Noviherbaspirillum</taxon>
    </lineage>
</organism>
<dbReference type="InterPro" id="IPR046540">
    <property type="entry name" value="DMFA2_C"/>
</dbReference>
<keyword evidence="4" id="KW-1185">Reference proteome</keyword>
<evidence type="ECO:0000313" key="3">
    <source>
        <dbReference type="EMBL" id="GIZ50630.1"/>
    </source>
</evidence>
<gene>
    <name evidence="3" type="ORF">NCCP691_06440</name>
</gene>
<dbReference type="EMBL" id="BPMK01000002">
    <property type="protein sequence ID" value="GIZ50630.1"/>
    <property type="molecule type" value="Genomic_DNA"/>
</dbReference>
<accession>A0ABQ4Q1B9</accession>
<feature type="region of interest" description="Disordered" evidence="1">
    <location>
        <begin position="53"/>
        <end position="116"/>
    </location>
</feature>
<protein>
    <recommendedName>
        <fullName evidence="2">N,N-dimethylformamidase beta subunit-like C-terminal domain-containing protein</fullName>
    </recommendedName>
</protein>
<evidence type="ECO:0000259" key="2">
    <source>
        <dbReference type="Pfam" id="PF20254"/>
    </source>
</evidence>
<comment type="caution">
    <text evidence="3">The sequence shown here is derived from an EMBL/GenBank/DDBJ whole genome shotgun (WGS) entry which is preliminary data.</text>
</comment>
<reference evidence="3 4" key="1">
    <citation type="journal article" date="2022" name="Int. J. Syst. Evol. Microbiol.">
        <title>Noviherbaspirillum aridicola sp. nov., isolated from an arid soil in Pakistan.</title>
        <authorList>
            <person name="Khan I.U."/>
            <person name="Saqib M."/>
            <person name="Amin A."/>
            <person name="Hussain F."/>
            <person name="Li L."/>
            <person name="Liu Y.H."/>
            <person name="Fang B.Z."/>
            <person name="Ahmed I."/>
            <person name="Li W.J."/>
        </authorList>
    </citation>
    <scope>NUCLEOTIDE SEQUENCE [LARGE SCALE GENOMIC DNA]</scope>
    <source>
        <strain evidence="3 4">NCCP-691</strain>
    </source>
</reference>
<name>A0ABQ4Q1B9_9BURK</name>
<sequence>MSCFTFLQSLNNYKIYNDRRNADTKGGAAMTRFTRRKFLCTVPLVLAGCGGGGGGGDKASGNGPAVTPPADKPADPLSPRDPAPADPPPEDPPPQDPPPPQKNVIQLENEKTEGVTRDWYIEDRDYARLGEIEGYASATSINRGESIRLYVNTPEPGYTMSVYRIGWYGGAGGRLVAGPITRAGVVQPLPSVDSVNRLVECDWTDPYVLSVPRNEEDPTDWASGIYLVRLRAGVSGKQSYIIFVVRDDEREAALLFQASVTTYAAYNNWGGYSFYDENSLGNRHAYKLSFNRPYRNPQRPCDGKGAGDFLSWEHKMLRFAEREGYDVAYTTNIAVHRKPEAVQRYRGFLSVGHDEYWTRNMRDALEQARDKGVHLAFVGANAGYWQIRLEPDARLQPDRTVVCYKYHSAAADPMYGSNLSLTTLTWRDLAINRPEVTLIGVMYDYNSVDLDMVMDDCSGWICAGTDLRRGSVLRGMLGYEVDRVDPLLTPAGTQILASSPYQAPIDDTAPVPVMEVRYSNMTYYTAASGAGVFATGSMQWNWGLDDFGPWGDRVNPAVQQIMRNVLRRFCGLDQEDSGDKMHARTSRHTRIAA</sequence>
<dbReference type="Pfam" id="PF20254">
    <property type="entry name" value="DMFA2_C"/>
    <property type="match status" value="1"/>
</dbReference>